<accession>A0AAV8USP3</accession>
<dbReference type="AlphaFoldDB" id="A0AAV8USP3"/>
<evidence type="ECO:0000313" key="2">
    <source>
        <dbReference type="EMBL" id="KAJ8905575.1"/>
    </source>
</evidence>
<keyword evidence="1" id="KW-0732">Signal</keyword>
<dbReference type="Proteomes" id="UP001157974">
    <property type="component" value="Unassembled WGS sequence"/>
</dbReference>
<evidence type="ECO:0000313" key="3">
    <source>
        <dbReference type="Proteomes" id="UP001157974"/>
    </source>
</evidence>
<feature type="chain" id="PRO_5043900070" evidence="1">
    <location>
        <begin position="21"/>
        <end position="306"/>
    </location>
</feature>
<dbReference type="EMBL" id="JAMWBK010000004">
    <property type="protein sequence ID" value="KAJ8905575.1"/>
    <property type="molecule type" value="Genomic_DNA"/>
</dbReference>
<reference evidence="2 3" key="1">
    <citation type="journal article" date="2023" name="Nat. Commun.">
        <title>Origin of minicircular mitochondrial genomes in red algae.</title>
        <authorList>
            <person name="Lee Y."/>
            <person name="Cho C.H."/>
            <person name="Lee Y.M."/>
            <person name="Park S.I."/>
            <person name="Yang J.H."/>
            <person name="West J.A."/>
            <person name="Bhattacharya D."/>
            <person name="Yoon H.S."/>
        </authorList>
    </citation>
    <scope>NUCLEOTIDE SEQUENCE [LARGE SCALE GENOMIC DNA]</scope>
    <source>
        <strain evidence="2 3">CCMP1338</strain>
        <tissue evidence="2">Whole cell</tissue>
    </source>
</reference>
<name>A0AAV8USP3_9RHOD</name>
<protein>
    <submittedName>
        <fullName evidence="2">Uncharacterized protein</fullName>
    </submittedName>
</protein>
<feature type="signal peptide" evidence="1">
    <location>
        <begin position="1"/>
        <end position="20"/>
    </location>
</feature>
<keyword evidence="3" id="KW-1185">Reference proteome</keyword>
<comment type="caution">
    <text evidence="2">The sequence shown here is derived from an EMBL/GenBank/DDBJ whole genome shotgun (WGS) entry which is preliminary data.</text>
</comment>
<evidence type="ECO:0000256" key="1">
    <source>
        <dbReference type="SAM" id="SignalP"/>
    </source>
</evidence>
<gene>
    <name evidence="2" type="ORF">NDN08_002082</name>
</gene>
<sequence>MKLGISLLVIVVIAAAAVEASFPPPPPPPPKKCEGSVPGWLVEDKKFDCGDSCKQCCDHNCNLVTCNKCDPFCGKTCIDHAPKEEVVYTDITCNVDEHWNMECILCNCPDPWKAGLPKCVHELLKKKLWLLAVRSRQCRQARRLRSLTLLCGDPNKDWKSGFEQPLFQCKQALTNKCIISDRSFPNVKITTLSGCKLEGHGPKCDGRLQVYKTDCENCDETTSVTREGIVKQVTKKCLDNGAYCKKVDDSCKVEFDRIPCTPICRHINFLDTCDKCKVGRRRFKPRTPPLCIAGGPDAFKSCKFHH</sequence>
<organism evidence="2 3">
    <name type="scientific">Rhodosorus marinus</name>
    <dbReference type="NCBI Taxonomy" id="101924"/>
    <lineage>
        <taxon>Eukaryota</taxon>
        <taxon>Rhodophyta</taxon>
        <taxon>Stylonematophyceae</taxon>
        <taxon>Stylonematales</taxon>
        <taxon>Stylonemataceae</taxon>
        <taxon>Rhodosorus</taxon>
    </lineage>
</organism>
<proteinExistence type="predicted"/>